<feature type="compositionally biased region" description="Basic residues" evidence="1">
    <location>
        <begin position="410"/>
        <end position="419"/>
    </location>
</feature>
<feature type="compositionally biased region" description="Basic and acidic residues" evidence="1">
    <location>
        <begin position="305"/>
        <end position="319"/>
    </location>
</feature>
<feature type="domain" description="Apple" evidence="2">
    <location>
        <begin position="167"/>
        <end position="264"/>
    </location>
</feature>
<feature type="compositionally biased region" description="Polar residues" evidence="1">
    <location>
        <begin position="285"/>
        <end position="298"/>
    </location>
</feature>
<dbReference type="CDD" id="cd01099">
    <property type="entry name" value="PAN_AP_HGF"/>
    <property type="match status" value="1"/>
</dbReference>
<evidence type="ECO:0000313" key="3">
    <source>
        <dbReference type="EMBL" id="KAI1728691.1"/>
    </source>
</evidence>
<dbReference type="EMBL" id="JAKKPZ010000001">
    <property type="protein sequence ID" value="KAI1728691.1"/>
    <property type="molecule type" value="Genomic_DNA"/>
</dbReference>
<accession>A0AAD4RDJ4</accession>
<organism evidence="3 4">
    <name type="scientific">Ditylenchus destructor</name>
    <dbReference type="NCBI Taxonomy" id="166010"/>
    <lineage>
        <taxon>Eukaryota</taxon>
        <taxon>Metazoa</taxon>
        <taxon>Ecdysozoa</taxon>
        <taxon>Nematoda</taxon>
        <taxon>Chromadorea</taxon>
        <taxon>Rhabditida</taxon>
        <taxon>Tylenchina</taxon>
        <taxon>Tylenchomorpha</taxon>
        <taxon>Sphaerularioidea</taxon>
        <taxon>Anguinidae</taxon>
        <taxon>Anguininae</taxon>
        <taxon>Ditylenchus</taxon>
    </lineage>
</organism>
<comment type="caution">
    <text evidence="3">The sequence shown here is derived from an EMBL/GenBank/DDBJ whole genome shotgun (WGS) entry which is preliminary data.</text>
</comment>
<dbReference type="SMART" id="SM00473">
    <property type="entry name" value="PAN_AP"/>
    <property type="match status" value="2"/>
</dbReference>
<dbReference type="SUPFAM" id="SSF57414">
    <property type="entry name" value="Hairpin loop containing domain-like"/>
    <property type="match status" value="2"/>
</dbReference>
<proteinExistence type="predicted"/>
<keyword evidence="4" id="KW-1185">Reference proteome</keyword>
<dbReference type="Pfam" id="PF00024">
    <property type="entry name" value="PAN_1"/>
    <property type="match status" value="1"/>
</dbReference>
<protein>
    <submittedName>
        <fullName evidence="3">PAN domain containing protein</fullName>
    </submittedName>
</protein>
<dbReference type="AlphaFoldDB" id="A0AAD4RDJ4"/>
<dbReference type="Gene3D" id="3.50.4.10">
    <property type="entry name" value="Hepatocyte Growth Factor"/>
    <property type="match status" value="1"/>
</dbReference>
<evidence type="ECO:0000259" key="2">
    <source>
        <dbReference type="SMART" id="SM00473"/>
    </source>
</evidence>
<sequence length="457" mass="50268">MPKTAEIPSAVLVDSSDSFPTARGLTNVNSTSDESDQLLQANLTHEIPKDMCPSDKDIIVFKSSGYKLRETSPATHDKNSTIAALIAQPLQQISSETECIFSCLINLARGKMAYECVAATYNFGGGDGQCLLYGSGNDMDGNVHLIPDVAHNHYEKGCITMDLVELCKGYPVVRHPQKTLLGFAMASKHASSFIECIELCFVDRHRAVNNKTLLEQKGNTCKSIMYFYEETTSNNCILNSENKDTAPAFFVDENEALVDYASFESCYTVDTGTTADDINEKRVGSGNSNDINVPSSLQPIDESEGETHDEISNAEENTRRSPATFQGPENKLTNKEKYSENSASHSEDTDIGKQIQTHGVKSFYPTPPMARIPPILGVLPGLLRIDNDHQQEQGSAYGKPSLGVESAPRRNIKVNKKTKTTQNSDNRIGNPLPFNGSNSVELVPRKSQRTRQRVRNM</sequence>
<reference evidence="3" key="1">
    <citation type="submission" date="2022-01" db="EMBL/GenBank/DDBJ databases">
        <title>Genome Sequence Resource for Two Populations of Ditylenchus destructor, the Migratory Endoparasitic Phytonematode.</title>
        <authorList>
            <person name="Zhang H."/>
            <person name="Lin R."/>
            <person name="Xie B."/>
        </authorList>
    </citation>
    <scope>NUCLEOTIDE SEQUENCE</scope>
    <source>
        <strain evidence="3">BazhouSP</strain>
    </source>
</reference>
<feature type="region of interest" description="Disordered" evidence="1">
    <location>
        <begin position="392"/>
        <end position="457"/>
    </location>
</feature>
<evidence type="ECO:0000313" key="4">
    <source>
        <dbReference type="Proteomes" id="UP001201812"/>
    </source>
</evidence>
<name>A0AAD4RDJ4_9BILA</name>
<feature type="compositionally biased region" description="Basic and acidic residues" evidence="1">
    <location>
        <begin position="332"/>
        <end position="351"/>
    </location>
</feature>
<dbReference type="Proteomes" id="UP001201812">
    <property type="component" value="Unassembled WGS sequence"/>
</dbReference>
<feature type="compositionally biased region" description="Basic residues" evidence="1">
    <location>
        <begin position="446"/>
        <end position="457"/>
    </location>
</feature>
<gene>
    <name evidence="3" type="ORF">DdX_00889</name>
</gene>
<dbReference type="InterPro" id="IPR003609">
    <property type="entry name" value="Pan_app"/>
</dbReference>
<feature type="domain" description="Apple" evidence="2">
    <location>
        <begin position="55"/>
        <end position="157"/>
    </location>
</feature>
<evidence type="ECO:0000256" key="1">
    <source>
        <dbReference type="SAM" id="MobiDB-lite"/>
    </source>
</evidence>
<feature type="region of interest" description="Disordered" evidence="1">
    <location>
        <begin position="276"/>
        <end position="352"/>
    </location>
</feature>